<comment type="caution">
    <text evidence="2">The sequence shown here is derived from an EMBL/GenBank/DDBJ whole genome shotgun (WGS) entry which is preliminary data.</text>
</comment>
<dbReference type="Proteomes" id="UP000222564">
    <property type="component" value="Unassembled WGS sequence"/>
</dbReference>
<evidence type="ECO:0000313" key="2">
    <source>
        <dbReference type="EMBL" id="PHJ38306.1"/>
    </source>
</evidence>
<organism evidence="2 3">
    <name type="scientific">Desulforamulus profundi</name>
    <dbReference type="NCBI Taxonomy" id="1383067"/>
    <lineage>
        <taxon>Bacteria</taxon>
        <taxon>Bacillati</taxon>
        <taxon>Bacillota</taxon>
        <taxon>Clostridia</taxon>
        <taxon>Eubacteriales</taxon>
        <taxon>Peptococcaceae</taxon>
        <taxon>Desulforamulus</taxon>
    </lineage>
</organism>
<protein>
    <recommendedName>
        <fullName evidence="1">Exostosin GT47 domain-containing protein</fullName>
    </recommendedName>
</protein>
<dbReference type="OrthoDB" id="1416011at2"/>
<evidence type="ECO:0000259" key="1">
    <source>
        <dbReference type="Pfam" id="PF03016"/>
    </source>
</evidence>
<dbReference type="GO" id="GO:0016757">
    <property type="term" value="F:glycosyltransferase activity"/>
    <property type="evidence" value="ECO:0007669"/>
    <property type="project" value="InterPro"/>
</dbReference>
<keyword evidence="3" id="KW-1185">Reference proteome</keyword>
<dbReference type="InterPro" id="IPR040911">
    <property type="entry name" value="Exostosin_GT47"/>
</dbReference>
<accession>A0A2C6MFZ4</accession>
<sequence>MKIYILPVPKKLQPAAQVFKYPRHNKDYGVEQDFYHYLLINRDLTVENPRLADWHYLPVFWTRWHLNHLYGKICLAELQQEMDQAILDDAKTFTICQYDDGPLVNPGRASVFLASRKSEEGIDIPLLCSPHQAPPVKPQKRYLASFVGRLATHGIRQQMAQVLKDREDVFVFDGNLGSGFFVEKLQESYIGLCPRGYGGSSFRFFETMQLGAVPFLIGDLDTRPFKRFIDWDGMSLYTNSVADLHAILDSMKPAELVEMGEWAGSFWENELTYQRWCKYVLKELVSLK</sequence>
<dbReference type="AlphaFoldDB" id="A0A2C6MFZ4"/>
<reference evidence="2 3" key="1">
    <citation type="submission" date="2013-09" db="EMBL/GenBank/DDBJ databases">
        <title>Biodegradation of hydrocarbons in the deep terrestrial subsurface : characterization of a microbial consortium composed of two Desulfotomaculum species originating from a deep geological formation.</title>
        <authorList>
            <person name="Aullo T."/>
            <person name="Berlendis S."/>
            <person name="Lascourreges J.-F."/>
            <person name="Dessort D."/>
            <person name="Saint-Laurent S."/>
            <person name="Schraauwers B."/>
            <person name="Mas J."/>
            <person name="Magot M."/>
            <person name="Ranchou-Peyruse A."/>
        </authorList>
    </citation>
    <scope>NUCLEOTIDE SEQUENCE [LARGE SCALE GENOMIC DNA]</scope>
    <source>
        <strain evidence="2 3">Bs107</strain>
    </source>
</reference>
<dbReference type="RefSeq" id="WP_099083090.1">
    <property type="nucleotide sequence ID" value="NZ_AWQQ01000054.1"/>
</dbReference>
<dbReference type="Pfam" id="PF03016">
    <property type="entry name" value="Exostosin_GT47"/>
    <property type="match status" value="1"/>
</dbReference>
<proteinExistence type="predicted"/>
<feature type="domain" description="Exostosin GT47" evidence="1">
    <location>
        <begin position="116"/>
        <end position="250"/>
    </location>
</feature>
<evidence type="ECO:0000313" key="3">
    <source>
        <dbReference type="Proteomes" id="UP000222564"/>
    </source>
</evidence>
<dbReference type="EMBL" id="AWQQ01000054">
    <property type="protein sequence ID" value="PHJ38306.1"/>
    <property type="molecule type" value="Genomic_DNA"/>
</dbReference>
<gene>
    <name evidence="2" type="ORF">P378_10765</name>
</gene>
<name>A0A2C6MFZ4_9FIRM</name>
<dbReference type="PANTHER" id="PTHR11062">
    <property type="entry name" value="EXOSTOSIN HEPARAN SULFATE GLYCOSYLTRANSFERASE -RELATED"/>
    <property type="match status" value="1"/>
</dbReference>
<dbReference type="InterPro" id="IPR004263">
    <property type="entry name" value="Exostosin"/>
</dbReference>